<comment type="caution">
    <text evidence="3">The sequence shown here is derived from an EMBL/GenBank/DDBJ whole genome shotgun (WGS) entry which is preliminary data.</text>
</comment>
<dbReference type="Gene3D" id="3.40.1440.10">
    <property type="entry name" value="GIY-YIG endonuclease"/>
    <property type="match status" value="1"/>
</dbReference>
<dbReference type="CDD" id="cd10448">
    <property type="entry name" value="GIY-YIG_unchar_3"/>
    <property type="match status" value="1"/>
</dbReference>
<keyword evidence="4" id="KW-1185">Reference proteome</keyword>
<evidence type="ECO:0000259" key="2">
    <source>
        <dbReference type="PROSITE" id="PS50164"/>
    </source>
</evidence>
<protein>
    <submittedName>
        <fullName evidence="3">GIY-YIG nuclease family protein</fullName>
    </submittedName>
</protein>
<sequence>MSAYVYILASGRNGTLYIGVTTSLPQRIHQHRQGYTPGFASRYRVNLLVYAEAHERIDEAIAREKRLKTWKRSWKIDLIEASNPEWQDLSAAMLL</sequence>
<accession>A0A7X5F2E1</accession>
<feature type="domain" description="GIY-YIG" evidence="2">
    <location>
        <begin position="1"/>
        <end position="77"/>
    </location>
</feature>
<gene>
    <name evidence="3" type="ORF">GWI72_09585</name>
</gene>
<evidence type="ECO:0000313" key="4">
    <source>
        <dbReference type="Proteomes" id="UP000586722"/>
    </source>
</evidence>
<dbReference type="RefSeq" id="WP_161708494.1">
    <property type="nucleotide sequence ID" value="NZ_JAABLQ010000001.1"/>
</dbReference>
<evidence type="ECO:0000256" key="1">
    <source>
        <dbReference type="ARBA" id="ARBA00007435"/>
    </source>
</evidence>
<dbReference type="InterPro" id="IPR000305">
    <property type="entry name" value="GIY-YIG_endonuc"/>
</dbReference>
<dbReference type="AlphaFoldDB" id="A0A7X5F2E1"/>
<dbReference type="PROSITE" id="PS50164">
    <property type="entry name" value="GIY_YIG"/>
    <property type="match status" value="1"/>
</dbReference>
<dbReference type="EMBL" id="JAABLQ010000001">
    <property type="protein sequence ID" value="NBN78518.1"/>
    <property type="molecule type" value="Genomic_DNA"/>
</dbReference>
<proteinExistence type="inferred from homology"/>
<dbReference type="InterPro" id="IPR050190">
    <property type="entry name" value="UPF0213_domain"/>
</dbReference>
<dbReference type="InterPro" id="IPR035901">
    <property type="entry name" value="GIY-YIG_endonuc_sf"/>
</dbReference>
<dbReference type="Pfam" id="PF01541">
    <property type="entry name" value="GIY-YIG"/>
    <property type="match status" value="1"/>
</dbReference>
<dbReference type="PANTHER" id="PTHR34477">
    <property type="entry name" value="UPF0213 PROTEIN YHBQ"/>
    <property type="match status" value="1"/>
</dbReference>
<dbReference type="PANTHER" id="PTHR34477:SF5">
    <property type="entry name" value="BSL5627 PROTEIN"/>
    <property type="match status" value="1"/>
</dbReference>
<dbReference type="Proteomes" id="UP000586722">
    <property type="component" value="Unassembled WGS sequence"/>
</dbReference>
<dbReference type="SUPFAM" id="SSF82771">
    <property type="entry name" value="GIY-YIG endonuclease"/>
    <property type="match status" value="1"/>
</dbReference>
<reference evidence="3 4" key="1">
    <citation type="submission" date="2020-01" db="EMBL/GenBank/DDBJ databases">
        <authorList>
            <person name="Peng S.Y."/>
            <person name="Li J."/>
            <person name="Wang M."/>
            <person name="Wang L."/>
            <person name="Wang C.Q."/>
            <person name="Wang J.R."/>
        </authorList>
    </citation>
    <scope>NUCLEOTIDE SEQUENCE [LARGE SCALE GENOMIC DNA]</scope>
    <source>
        <strain evidence="3 4">XCT-53</strain>
    </source>
</reference>
<organism evidence="3 4">
    <name type="scientific">Pannonibacter tanglangensis</name>
    <dbReference type="NCBI Taxonomy" id="2750084"/>
    <lineage>
        <taxon>Bacteria</taxon>
        <taxon>Pseudomonadati</taxon>
        <taxon>Pseudomonadota</taxon>
        <taxon>Alphaproteobacteria</taxon>
        <taxon>Hyphomicrobiales</taxon>
        <taxon>Stappiaceae</taxon>
        <taxon>Pannonibacter</taxon>
    </lineage>
</organism>
<name>A0A7X5F2E1_9HYPH</name>
<evidence type="ECO:0000313" key="3">
    <source>
        <dbReference type="EMBL" id="NBN78518.1"/>
    </source>
</evidence>
<comment type="similarity">
    <text evidence="1">Belongs to the UPF0213 family.</text>
</comment>